<dbReference type="GO" id="GO:0003729">
    <property type="term" value="F:mRNA binding"/>
    <property type="evidence" value="ECO:0007669"/>
    <property type="project" value="TreeGrafter"/>
</dbReference>
<keyword evidence="1 2" id="KW-0694">RNA-binding</keyword>
<dbReference type="InterPro" id="IPR012677">
    <property type="entry name" value="Nucleotide-bd_a/b_plait_sf"/>
</dbReference>
<gene>
    <name evidence="6" type="ORF">NE237_015217</name>
</gene>
<name>A0A9Q0KDI4_9MAGN</name>
<feature type="domain" description="RRM" evidence="4">
    <location>
        <begin position="318"/>
        <end position="395"/>
    </location>
</feature>
<feature type="compositionally biased region" description="Gly residues" evidence="3">
    <location>
        <begin position="421"/>
        <end position="433"/>
    </location>
</feature>
<dbReference type="SMART" id="SM00360">
    <property type="entry name" value="RRM"/>
    <property type="match status" value="1"/>
</dbReference>
<dbReference type="PANTHER" id="PTHR10693">
    <property type="entry name" value="RAS GTPASE-ACTIVATING PROTEIN-BINDING PROTEIN"/>
    <property type="match status" value="1"/>
</dbReference>
<dbReference type="FunFam" id="3.10.450.50:FF:000003">
    <property type="entry name" value="Nuclear transport factor 2 family protein"/>
    <property type="match status" value="1"/>
</dbReference>
<dbReference type="CDD" id="cd00590">
    <property type="entry name" value="RRM_SF"/>
    <property type="match status" value="1"/>
</dbReference>
<dbReference type="InterPro" id="IPR002075">
    <property type="entry name" value="NTF2_dom"/>
</dbReference>
<accession>A0A9Q0KDI4</accession>
<dbReference type="Gene3D" id="3.10.450.50">
    <property type="match status" value="1"/>
</dbReference>
<reference evidence="6" key="1">
    <citation type="journal article" date="2023" name="Plant J.">
        <title>The genome of the king protea, Protea cynaroides.</title>
        <authorList>
            <person name="Chang J."/>
            <person name="Duong T.A."/>
            <person name="Schoeman C."/>
            <person name="Ma X."/>
            <person name="Roodt D."/>
            <person name="Barker N."/>
            <person name="Li Z."/>
            <person name="Van de Peer Y."/>
            <person name="Mizrachi E."/>
        </authorList>
    </citation>
    <scope>NUCLEOTIDE SEQUENCE</scope>
    <source>
        <tissue evidence="6">Young leaves</tissue>
    </source>
</reference>
<feature type="compositionally biased region" description="Polar residues" evidence="3">
    <location>
        <begin position="464"/>
        <end position="474"/>
    </location>
</feature>
<dbReference type="SUPFAM" id="SSF54928">
    <property type="entry name" value="RNA-binding domain, RBD"/>
    <property type="match status" value="1"/>
</dbReference>
<dbReference type="InterPro" id="IPR035979">
    <property type="entry name" value="RBD_domain_sf"/>
</dbReference>
<feature type="region of interest" description="Disordered" evidence="3">
    <location>
        <begin position="184"/>
        <end position="204"/>
    </location>
</feature>
<dbReference type="PROSITE" id="PS50177">
    <property type="entry name" value="NTF2_DOMAIN"/>
    <property type="match status" value="1"/>
</dbReference>
<dbReference type="CDD" id="cd00780">
    <property type="entry name" value="NTF2"/>
    <property type="match status" value="1"/>
</dbReference>
<dbReference type="Pfam" id="PF00076">
    <property type="entry name" value="RRM_1"/>
    <property type="match status" value="1"/>
</dbReference>
<dbReference type="GO" id="GO:1990904">
    <property type="term" value="C:ribonucleoprotein complex"/>
    <property type="evidence" value="ECO:0007669"/>
    <property type="project" value="TreeGrafter"/>
</dbReference>
<evidence type="ECO:0000256" key="3">
    <source>
        <dbReference type="SAM" id="MobiDB-lite"/>
    </source>
</evidence>
<feature type="region of interest" description="Disordered" evidence="3">
    <location>
        <begin position="387"/>
        <end position="474"/>
    </location>
</feature>
<dbReference type="InterPro" id="IPR000504">
    <property type="entry name" value="RRM_dom"/>
</dbReference>
<feature type="compositionally biased region" description="Polar residues" evidence="3">
    <location>
        <begin position="263"/>
        <end position="297"/>
    </location>
</feature>
<proteinExistence type="predicted"/>
<dbReference type="Gene3D" id="3.30.70.330">
    <property type="match status" value="1"/>
</dbReference>
<comment type="caution">
    <text evidence="6">The sequence shown here is derived from an EMBL/GenBank/DDBJ whole genome shotgun (WGS) entry which is preliminary data.</text>
</comment>
<dbReference type="AlphaFoldDB" id="A0A9Q0KDI4"/>
<dbReference type="PANTHER" id="PTHR10693:SF58">
    <property type="entry name" value="OS02G0131700 PROTEIN"/>
    <property type="match status" value="1"/>
</dbReference>
<evidence type="ECO:0000313" key="7">
    <source>
        <dbReference type="Proteomes" id="UP001141806"/>
    </source>
</evidence>
<dbReference type="Proteomes" id="UP001141806">
    <property type="component" value="Unassembled WGS sequence"/>
</dbReference>
<dbReference type="SUPFAM" id="SSF54427">
    <property type="entry name" value="NTF2-like"/>
    <property type="match status" value="1"/>
</dbReference>
<sequence>MATLLQTPVSAVQVGSYFVGQYYQILQQSPDFVHQFYTDASSVLRVDGNNSELATSVLQIHSLIISLNFTEIEIKTVHSLNSWEGGVLVKVSGFVRTKDFNGRRKFVQTFFLAPQEKGFFVLNDIFLFLDEEQIHQHPATILAENNFDSQINASSPIPEPVAASDYFLGGEIEATNFMPSVHLEESDPVDEHSPREDQPQQVSEAENIVDEAAVEETTAAFQSAMTLVRDAPPPIEEPVGELPKQTYASILRVAKGQSVLSVAPQPSLNKSTAPTSEWGSSGWPNPSQSYPSSTNVPEKSGAETTDEVTAIEEEDEVRSVYVRNLPTTISSFEIEQEFKNFGRIKPDGVAIRHRKEFGVCYAFVEFEDAHGVQNAIQASPIQLGGRQVHIEERRANSNSTSRGGRRGRGRSSYQTEAPRGRFGGRSLGRGSGQDGAERDYNNRPRGNGFHQRVPRSERGVHQVWNGQNPSDPTS</sequence>
<dbReference type="GO" id="GO:0005829">
    <property type="term" value="C:cytosol"/>
    <property type="evidence" value="ECO:0007669"/>
    <property type="project" value="TreeGrafter"/>
</dbReference>
<evidence type="ECO:0008006" key="8">
    <source>
        <dbReference type="Google" id="ProtNLM"/>
    </source>
</evidence>
<organism evidence="6 7">
    <name type="scientific">Protea cynaroides</name>
    <dbReference type="NCBI Taxonomy" id="273540"/>
    <lineage>
        <taxon>Eukaryota</taxon>
        <taxon>Viridiplantae</taxon>
        <taxon>Streptophyta</taxon>
        <taxon>Embryophyta</taxon>
        <taxon>Tracheophyta</taxon>
        <taxon>Spermatophyta</taxon>
        <taxon>Magnoliopsida</taxon>
        <taxon>Proteales</taxon>
        <taxon>Proteaceae</taxon>
        <taxon>Protea</taxon>
    </lineage>
</organism>
<evidence type="ECO:0000259" key="4">
    <source>
        <dbReference type="PROSITE" id="PS50102"/>
    </source>
</evidence>
<evidence type="ECO:0000256" key="1">
    <source>
        <dbReference type="ARBA" id="ARBA00022884"/>
    </source>
</evidence>
<keyword evidence="7" id="KW-1185">Reference proteome</keyword>
<feature type="domain" description="NTF2" evidence="5">
    <location>
        <begin position="14"/>
        <end position="128"/>
    </location>
</feature>
<feature type="compositionally biased region" description="Basic and acidic residues" evidence="3">
    <location>
        <begin position="184"/>
        <end position="198"/>
    </location>
</feature>
<dbReference type="OrthoDB" id="339151at2759"/>
<dbReference type="Pfam" id="PF02136">
    <property type="entry name" value="NTF2"/>
    <property type="match status" value="1"/>
</dbReference>
<dbReference type="InterPro" id="IPR018222">
    <property type="entry name" value="Nuclear_transport_factor_2_euk"/>
</dbReference>
<protein>
    <recommendedName>
        <fullName evidence="8">G3BP-like protein</fullName>
    </recommendedName>
</protein>
<dbReference type="EMBL" id="JAMYWD010000006">
    <property type="protein sequence ID" value="KAJ4968516.1"/>
    <property type="molecule type" value="Genomic_DNA"/>
</dbReference>
<dbReference type="InterPro" id="IPR032710">
    <property type="entry name" value="NTF2-like_dom_sf"/>
</dbReference>
<evidence type="ECO:0000259" key="5">
    <source>
        <dbReference type="PROSITE" id="PS50177"/>
    </source>
</evidence>
<feature type="region of interest" description="Disordered" evidence="3">
    <location>
        <begin position="263"/>
        <end position="312"/>
    </location>
</feature>
<evidence type="ECO:0000256" key="2">
    <source>
        <dbReference type="PROSITE-ProRule" id="PRU00176"/>
    </source>
</evidence>
<evidence type="ECO:0000313" key="6">
    <source>
        <dbReference type="EMBL" id="KAJ4968516.1"/>
    </source>
</evidence>
<dbReference type="PROSITE" id="PS50102">
    <property type="entry name" value="RRM"/>
    <property type="match status" value="1"/>
</dbReference>
<dbReference type="InterPro" id="IPR039539">
    <property type="entry name" value="Ras_GTPase_bind_prot"/>
</dbReference>